<name>A0A9D1L0R5_9FIRM</name>
<dbReference type="InterPro" id="IPR050515">
    <property type="entry name" value="Beta-lactam/transpept"/>
</dbReference>
<organism evidence="2 3">
    <name type="scientific">Candidatus Fimiplasma intestinipullorum</name>
    <dbReference type="NCBI Taxonomy" id="2840825"/>
    <lineage>
        <taxon>Bacteria</taxon>
        <taxon>Bacillati</taxon>
        <taxon>Bacillota</taxon>
        <taxon>Clostridia</taxon>
        <taxon>Eubacteriales</taxon>
        <taxon>Candidatus Fimiplasma</taxon>
    </lineage>
</organism>
<dbReference type="Gene3D" id="3.40.710.10">
    <property type="entry name" value="DD-peptidase/beta-lactamase superfamily"/>
    <property type="match status" value="1"/>
</dbReference>
<evidence type="ECO:0000313" key="2">
    <source>
        <dbReference type="EMBL" id="HIU14034.1"/>
    </source>
</evidence>
<dbReference type="Proteomes" id="UP000824175">
    <property type="component" value="Unassembled WGS sequence"/>
</dbReference>
<evidence type="ECO:0000313" key="3">
    <source>
        <dbReference type="Proteomes" id="UP000824175"/>
    </source>
</evidence>
<evidence type="ECO:0000259" key="1">
    <source>
        <dbReference type="Pfam" id="PF00905"/>
    </source>
</evidence>
<dbReference type="GO" id="GO:0071555">
    <property type="term" value="P:cell wall organization"/>
    <property type="evidence" value="ECO:0007669"/>
    <property type="project" value="TreeGrafter"/>
</dbReference>
<dbReference type="AlphaFoldDB" id="A0A9D1L0R5"/>
<comment type="caution">
    <text evidence="2">The sequence shown here is derived from an EMBL/GenBank/DDBJ whole genome shotgun (WGS) entry which is preliminary data.</text>
</comment>
<dbReference type="Pfam" id="PF00905">
    <property type="entry name" value="Transpeptidase"/>
    <property type="match status" value="1"/>
</dbReference>
<dbReference type="PANTHER" id="PTHR30627">
    <property type="entry name" value="PEPTIDOGLYCAN D,D-TRANSPEPTIDASE"/>
    <property type="match status" value="1"/>
</dbReference>
<reference evidence="2" key="1">
    <citation type="submission" date="2020-10" db="EMBL/GenBank/DDBJ databases">
        <authorList>
            <person name="Gilroy R."/>
        </authorList>
    </citation>
    <scope>NUCLEOTIDE SEQUENCE</scope>
    <source>
        <strain evidence="2">CHK195-11698</strain>
    </source>
</reference>
<feature type="domain" description="Penicillin-binding protein transpeptidase" evidence="1">
    <location>
        <begin position="139"/>
        <end position="412"/>
    </location>
</feature>
<gene>
    <name evidence="2" type="ORF">IAD15_08200</name>
</gene>
<reference evidence="2" key="2">
    <citation type="journal article" date="2021" name="PeerJ">
        <title>Extensive microbial diversity within the chicken gut microbiome revealed by metagenomics and culture.</title>
        <authorList>
            <person name="Gilroy R."/>
            <person name="Ravi A."/>
            <person name="Getino M."/>
            <person name="Pursley I."/>
            <person name="Horton D.L."/>
            <person name="Alikhan N.F."/>
            <person name="Baker D."/>
            <person name="Gharbi K."/>
            <person name="Hall N."/>
            <person name="Watson M."/>
            <person name="Adriaenssens E.M."/>
            <person name="Foster-Nyarko E."/>
            <person name="Jarju S."/>
            <person name="Secka A."/>
            <person name="Antonio M."/>
            <person name="Oren A."/>
            <person name="Chaudhuri R.R."/>
            <person name="La Ragione R."/>
            <person name="Hildebrand F."/>
            <person name="Pallen M.J."/>
        </authorList>
    </citation>
    <scope>NUCLEOTIDE SEQUENCE</scope>
    <source>
        <strain evidence="2">CHK195-11698</strain>
    </source>
</reference>
<accession>A0A9D1L0R5</accession>
<proteinExistence type="predicted"/>
<dbReference type="SUPFAM" id="SSF56601">
    <property type="entry name" value="beta-lactamase/transpeptidase-like"/>
    <property type="match status" value="1"/>
</dbReference>
<dbReference type="GO" id="GO:0008658">
    <property type="term" value="F:penicillin binding"/>
    <property type="evidence" value="ECO:0007669"/>
    <property type="project" value="InterPro"/>
</dbReference>
<dbReference type="GO" id="GO:0005886">
    <property type="term" value="C:plasma membrane"/>
    <property type="evidence" value="ECO:0007669"/>
    <property type="project" value="TreeGrafter"/>
</dbReference>
<dbReference type="InterPro" id="IPR012338">
    <property type="entry name" value="Beta-lactam/transpept-like"/>
</dbReference>
<dbReference type="PANTHER" id="PTHR30627:SF24">
    <property type="entry name" value="PENICILLIN-BINDING PROTEIN 4B"/>
    <property type="match status" value="1"/>
</dbReference>
<protein>
    <recommendedName>
        <fullName evidence="1">Penicillin-binding protein transpeptidase domain-containing protein</fullName>
    </recommendedName>
</protein>
<dbReference type="GO" id="GO:0071972">
    <property type="term" value="F:peptidoglycan L,D-transpeptidase activity"/>
    <property type="evidence" value="ECO:0007669"/>
    <property type="project" value="TreeGrafter"/>
</dbReference>
<dbReference type="InterPro" id="IPR001460">
    <property type="entry name" value="PCN-bd_Tpept"/>
</dbReference>
<sequence>MPKINRMKILCGLLVLIMCAGIILVLLVPVFHADEMKSYYRDFIHHDILNTAHIVDRNGQDIYNGDYAESKLTRLATFHLIGDDYDSIPTSVLAELYANTSEGNLFQGYQSQSEEIRLTIDLDLQEAAYEALVDGGYAGTVFVADYQTGEILCMVSTPSVDVKETSDNVQEGAYLNKALQTYAPGSTFKAISVACLLEKGIDPDELGSYYCDGKDGHISCTQRHGRVNLKQALYKSCNCAISYYVEKYLTADDLDQFVRSLGILDTDLIAGTTINEGTIDSSDDLAWTADGQSKTLMSPVGLASFYAALANDGVYQQFSLIQGQQTTADALISQSTVDYLKEALTTGMRVWYRSPIDCRSFGKTGTAELDSGKSHAWFACCLDDEEAPSYVIVTMLEKAGSSSKAMNLAADLINDHILTKEASS</sequence>
<dbReference type="EMBL" id="DVMJ01000067">
    <property type="protein sequence ID" value="HIU14034.1"/>
    <property type="molecule type" value="Genomic_DNA"/>
</dbReference>